<dbReference type="EnsemblMetazoa" id="PPA23162.1">
    <property type="protein sequence ID" value="PPA23162.1"/>
    <property type="gene ID" value="WBGene00112716"/>
</dbReference>
<dbReference type="PANTHER" id="PTHR45830">
    <property type="entry name" value="SERPENTINE RECEPTOR, CLASS I"/>
    <property type="match status" value="1"/>
</dbReference>
<accession>A0A8R1UGM1</accession>
<evidence type="ECO:0000313" key="2">
    <source>
        <dbReference type="Proteomes" id="UP000005239"/>
    </source>
</evidence>
<sequence>MHNLTLDARWLHWMPAYENFVGALALCLSAMAICLMLTKTPRSAMPFVKYLILLQASLALVDLNYCFLVCPILLFPVNGLICNGIICTWFGLSGHVGNSSMFFAVMCMSLSVIFCFHYKFLSIARMVDGQTISKAKRIAFRTVLFIIFAVPGVLQMGRYRSTDTGPQYVNNHFPSLSYLFENSELHSVAYDPNIFPEYSQAFDLVTLFIMLFSAFLGAFFVASTFWSLSRQSSLSEKTRELQFQTMITLIIQVFQTRPSDFTTLTPLTIQLIPYQQFVHMRSINAHFLSYGDSGIDNAQLPRSLRVVNINNALLCFQLTHTLFHTVILIGNIPSYHTHSSSYSNGTANCVFVFDTHTVSEPRYRQYICFQLIDPNTDNSHNFSRCHSVPMSNITLHPLWHTFMPVYEHVTGSGTLCLSVLALFLMITRTPNHARPFVRYLMLLQASIALVDLFYGFLTAPIVLFPIPGALCTGILCTTFELNGNVGNSLTVFAMSLMGLSIVYCFYYKYVSIGNMLGLKSFMASNFTGLRIVMLLVFLIPGTLQLGRYGHLASGPAFVKDKFPSLYYLFEDPNYHAFAYDANLYPEYTIIFIIVNLIISASTTLLVTYFVLKTYSRLSKQQSQRENKSSSAKNSEYIDSADDDSAHHSHDSYYVSFQIEKGHYGKKQFRQCFDLVLRDICNALMCLQLTHASFHTFTLIMTTPSYREECKFFQLAETEDFDDFFVDFFKIYQETVN</sequence>
<reference evidence="1" key="2">
    <citation type="submission" date="2022-06" db="UniProtKB">
        <authorList>
            <consortium name="EnsemblMetazoa"/>
        </authorList>
    </citation>
    <scope>IDENTIFICATION</scope>
    <source>
        <strain evidence="1">PS312</strain>
    </source>
</reference>
<dbReference type="Pfam" id="PF10327">
    <property type="entry name" value="7TM_GPCR_Sri"/>
    <property type="match status" value="2"/>
</dbReference>
<dbReference type="InterPro" id="IPR019429">
    <property type="entry name" value="7TM_GPCR_serpentine_rcpt_Sri"/>
</dbReference>
<dbReference type="PANTHER" id="PTHR45830:SF15">
    <property type="entry name" value="SERPENTINE RECEPTOR, CLASS I"/>
    <property type="match status" value="1"/>
</dbReference>
<dbReference type="OrthoDB" id="5814011at2759"/>
<keyword evidence="2" id="KW-1185">Reference proteome</keyword>
<organism evidence="1 2">
    <name type="scientific">Pristionchus pacificus</name>
    <name type="common">Parasitic nematode worm</name>
    <dbReference type="NCBI Taxonomy" id="54126"/>
    <lineage>
        <taxon>Eukaryota</taxon>
        <taxon>Metazoa</taxon>
        <taxon>Ecdysozoa</taxon>
        <taxon>Nematoda</taxon>
        <taxon>Chromadorea</taxon>
        <taxon>Rhabditida</taxon>
        <taxon>Rhabditina</taxon>
        <taxon>Diplogasteromorpha</taxon>
        <taxon>Diplogasteroidea</taxon>
        <taxon>Neodiplogasteridae</taxon>
        <taxon>Pristionchus</taxon>
    </lineage>
</organism>
<name>A0A2A6CNP3_PRIPA</name>
<dbReference type="Proteomes" id="UP000005239">
    <property type="component" value="Unassembled WGS sequence"/>
</dbReference>
<reference evidence="2" key="1">
    <citation type="journal article" date="2008" name="Nat. Genet.">
        <title>The Pristionchus pacificus genome provides a unique perspective on nematode lifestyle and parasitism.</title>
        <authorList>
            <person name="Dieterich C."/>
            <person name="Clifton S.W."/>
            <person name="Schuster L.N."/>
            <person name="Chinwalla A."/>
            <person name="Delehaunty K."/>
            <person name="Dinkelacker I."/>
            <person name="Fulton L."/>
            <person name="Fulton R."/>
            <person name="Godfrey J."/>
            <person name="Minx P."/>
            <person name="Mitreva M."/>
            <person name="Roeseler W."/>
            <person name="Tian H."/>
            <person name="Witte H."/>
            <person name="Yang S.P."/>
            <person name="Wilson R.K."/>
            <person name="Sommer R.J."/>
        </authorList>
    </citation>
    <scope>NUCLEOTIDE SEQUENCE [LARGE SCALE GENOMIC DNA]</scope>
    <source>
        <strain evidence="2">PS312</strain>
    </source>
</reference>
<gene>
    <name evidence="1" type="primary">WBGene00112716</name>
</gene>
<evidence type="ECO:0000313" key="1">
    <source>
        <dbReference type="EnsemblMetazoa" id="PPA23162.1"/>
    </source>
</evidence>
<accession>A0A2A6CNP3</accession>
<protein>
    <submittedName>
        <fullName evidence="1">G protein-coupled receptor</fullName>
    </submittedName>
</protein>
<dbReference type="AlphaFoldDB" id="A0A2A6CNP3"/>
<proteinExistence type="predicted"/>